<accession>A0ACC1HVZ0</accession>
<comment type="caution">
    <text evidence="1">The sequence shown here is derived from an EMBL/GenBank/DDBJ whole genome shotgun (WGS) entry which is preliminary data.</text>
</comment>
<keyword evidence="2" id="KW-1185">Reference proteome</keyword>
<sequence length="316" mass="35576">MESDERVLALSGTLLALNPKRSVLRAIETYSMYLDHSVWPAWCALTGDVPVLHQTFTMYRAHDKDGQQRLGTPEFLSLMNSDMTPSLGNKHAHCSGIDGILIPKVCQHYTVRSWGFEPTARAGIVLPDTDVARFDSRTRQLFRAGTYILLNSLSLQRIWRWEMLLMLVHLLFPFVSPAATVMLYLELIIACFRNTPAIVVTEIIAAIVGAMVILFLLLRRWSTPLYMLVFAVLGIPVYFIWVPISSYITMDRLWVPPTRLQAAQKNNALRFGEALDVRRRAESSLHEARPFDVHHKASKSLNSESQGSSPAVNGPA</sequence>
<reference evidence="1" key="1">
    <citation type="submission" date="2022-06" db="EMBL/GenBank/DDBJ databases">
        <title>Phylogenomic reconstructions and comparative analyses of Kickxellomycotina fungi.</title>
        <authorList>
            <person name="Reynolds N.K."/>
            <person name="Stajich J.E."/>
            <person name="Barry K."/>
            <person name="Grigoriev I.V."/>
            <person name="Crous P."/>
            <person name="Smith M.E."/>
        </authorList>
    </citation>
    <scope>NUCLEOTIDE SEQUENCE</scope>
    <source>
        <strain evidence="1">RSA 2271</strain>
    </source>
</reference>
<dbReference type="Proteomes" id="UP001145114">
    <property type="component" value="Unassembled WGS sequence"/>
</dbReference>
<protein>
    <submittedName>
        <fullName evidence="1">Uncharacterized protein</fullName>
    </submittedName>
</protein>
<organism evidence="1 2">
    <name type="scientific">Spiromyces aspiralis</name>
    <dbReference type="NCBI Taxonomy" id="68401"/>
    <lineage>
        <taxon>Eukaryota</taxon>
        <taxon>Fungi</taxon>
        <taxon>Fungi incertae sedis</taxon>
        <taxon>Zoopagomycota</taxon>
        <taxon>Kickxellomycotina</taxon>
        <taxon>Kickxellomycetes</taxon>
        <taxon>Kickxellales</taxon>
        <taxon>Kickxellaceae</taxon>
        <taxon>Spiromyces</taxon>
    </lineage>
</organism>
<evidence type="ECO:0000313" key="2">
    <source>
        <dbReference type="Proteomes" id="UP001145114"/>
    </source>
</evidence>
<gene>
    <name evidence="1" type="ORF">EV182_004879</name>
</gene>
<evidence type="ECO:0000313" key="1">
    <source>
        <dbReference type="EMBL" id="KAJ1678054.1"/>
    </source>
</evidence>
<dbReference type="EMBL" id="JAMZIH010001601">
    <property type="protein sequence ID" value="KAJ1678054.1"/>
    <property type="molecule type" value="Genomic_DNA"/>
</dbReference>
<proteinExistence type="predicted"/>
<name>A0ACC1HVZ0_9FUNG</name>